<dbReference type="Proteomes" id="UP000029507">
    <property type="component" value="Chromosome"/>
</dbReference>
<accession>A0A089LQD6</accession>
<dbReference type="EMBL" id="CP009286">
    <property type="protein sequence ID" value="AIQ63107.1"/>
    <property type="molecule type" value="Genomic_DNA"/>
</dbReference>
<keyword evidence="1" id="KW-0732">Signal</keyword>
<protein>
    <submittedName>
        <fullName evidence="2">Uncharacterized protein</fullName>
    </submittedName>
</protein>
<feature type="signal peptide" evidence="1">
    <location>
        <begin position="1"/>
        <end position="30"/>
    </location>
</feature>
<proteinExistence type="predicted"/>
<evidence type="ECO:0000256" key="1">
    <source>
        <dbReference type="SAM" id="SignalP"/>
    </source>
</evidence>
<dbReference type="AlphaFoldDB" id="A0A089LQD6"/>
<name>A0A089LQD6_9BACL</name>
<keyword evidence="3" id="KW-1185">Reference proteome</keyword>
<dbReference type="OrthoDB" id="2678247at2"/>
<evidence type="ECO:0000313" key="3">
    <source>
        <dbReference type="Proteomes" id="UP000029507"/>
    </source>
</evidence>
<evidence type="ECO:0000313" key="2">
    <source>
        <dbReference type="EMBL" id="AIQ63107.1"/>
    </source>
</evidence>
<reference evidence="2 3" key="1">
    <citation type="submission" date="2014-08" db="EMBL/GenBank/DDBJ databases">
        <title>Comparative genomics of the Paenibacillus odorifer group.</title>
        <authorList>
            <person name="den Bakker H.C."/>
            <person name="Tsai Y.-C."/>
            <person name="Martin N."/>
            <person name="Korlach J."/>
            <person name="Wiedmann M."/>
        </authorList>
    </citation>
    <scope>NUCLEOTIDE SEQUENCE [LARGE SCALE GENOMIC DNA]</scope>
    <source>
        <strain evidence="2 3">DSM 14472</strain>
    </source>
</reference>
<dbReference type="RefSeq" id="WP_038694564.1">
    <property type="nucleotide sequence ID" value="NZ_CP009286.1"/>
</dbReference>
<feature type="chain" id="PRO_5039627764" evidence="1">
    <location>
        <begin position="31"/>
        <end position="174"/>
    </location>
</feature>
<gene>
    <name evidence="2" type="ORF">PSTEL_08375</name>
</gene>
<organism evidence="2 3">
    <name type="scientific">Paenibacillus stellifer</name>
    <dbReference type="NCBI Taxonomy" id="169760"/>
    <lineage>
        <taxon>Bacteria</taxon>
        <taxon>Bacillati</taxon>
        <taxon>Bacillota</taxon>
        <taxon>Bacilli</taxon>
        <taxon>Bacillales</taxon>
        <taxon>Paenibacillaceae</taxon>
        <taxon>Paenibacillus</taxon>
    </lineage>
</organism>
<dbReference type="HOGENOM" id="CLU_124423_0_0_9"/>
<sequence>MKRIKMFVLPALLLLILSLTGGTSSLGSQAVAQSGAEEQHITVYIHSLKSSGDGTLLTADEINWYQGAEANRVFAEREPESYAELGGTPDDYYIVNDSNALTQYPIAPNATVTMQIYDHTGNPGDLDIKWNEPVTLDAFLKAFAKTDVIDLSSFPYHLTIENGEITSIVQQYIP</sequence>
<dbReference type="KEGG" id="pste:PSTEL_08375"/>